<dbReference type="GeneTree" id="ENSGT00940000156015"/>
<keyword evidence="7" id="KW-0645">Protease</keyword>
<comment type="catalytic activity">
    <reaction evidence="1">
        <text>Thiol-dependent hydrolysis of ester, thioester, amide, peptide and isopeptide bonds formed by the C-terminal Gly of ubiquitin (a 76-residue protein attached to proteins as an intracellular targeting signal).</text>
        <dbReference type="EC" id="3.4.19.12"/>
    </reaction>
</comment>
<name>A0A3Q2XI85_HIPCM</name>
<dbReference type="GO" id="GO:0005829">
    <property type="term" value="C:cytosol"/>
    <property type="evidence" value="ECO:0007669"/>
    <property type="project" value="TreeGrafter"/>
</dbReference>
<comment type="similarity">
    <text evidence="4">Belongs to the peptidase C19 family.</text>
</comment>
<evidence type="ECO:0000256" key="11">
    <source>
        <dbReference type="ARBA" id="ARBA00022807"/>
    </source>
</evidence>
<dbReference type="OMA" id="YLGQEKW"/>
<reference evidence="17" key="1">
    <citation type="submission" date="2025-08" db="UniProtKB">
        <authorList>
            <consortium name="Ensembl"/>
        </authorList>
    </citation>
    <scope>IDENTIFICATION</scope>
</reference>
<feature type="compositionally biased region" description="Polar residues" evidence="14">
    <location>
        <begin position="595"/>
        <end position="604"/>
    </location>
</feature>
<evidence type="ECO:0000256" key="10">
    <source>
        <dbReference type="ARBA" id="ARBA00022801"/>
    </source>
</evidence>
<keyword evidence="6" id="KW-0963">Cytoplasm</keyword>
<sequence length="956" mass="109977">MAPRLQLEKAAWRWVESVKPEDIRQEHIELAYRISLAACKRGTCRRNCKGNPNCLVGIGEQTWLGEIDENSFHNIDDPNSERRDKNTFVGLTNLGATCYVNTFLQVWFHNLELRRSLYQYYNSHYEPESICEHLQYLFALLQNSNRKYIDPSGLVKALGLDTGQQQDAQEFSKLFLSLLEDTLSKQKNPILQNVIQQQFCGQFSYVTVCNQCGRSSALPSRFYELELNIQGHKNLTECVTEFLKDEKLDGDNRYFCESCQSKQNATRRIRLHSLPPTLNLQLMRFVFDRQTGHKKKLNTYISFPEQLDMAPFFEKCVYELSAVLIHRGISAYSGHYIAHVKDARTSDWYKFNDEEIEKMEGKKLQLGREDDIAETVKSQTRKPKCSKGYHCSRNAYMLVYKVQEEETADPAFLQRLVDQDNHKFEEWCSEMSDMRKQSVDKGKAKHEEVKELYELLPAREEPYEFIPLDWLKKWLDDSTATKKIDNSHFLCSHGKLHPDKVGDVKRVSQTAGQALFERYGGGPRLDGSTLCRECVEQRCRVLRLKNQLHEDYKEVSNLVKRTISGEGYWVGKASLRSWRQLALEQLEKDEHESEPSNGQSNGNDCSPEVSEGNEEEMKTFNEDIVCSHGGLSILDTERKLVSSEVWTKLRAYFPKALEFTQDQSPCPQCLTLEQEEKDNEAVSKMMALDQKNQLLNLFHEKNRPTLTKWPQDTDILYVVPLFFVDEWRKFIRRPTKSSPVSSVGNNLLVCPHGGFMFTYDSLINGDAQHIVLLWPSEWEVISKLFIVDQPISINCVKQTTPTGPTTKYTTQPDLCWECREGFLFQQQKDLREYTQATIYIRKIIEDKRMIKEAVPELNASSSEAEEEKEEQPKVAGERDPDFSQIMHAFSVAPFDQNLSIDGKGLTDDSATLGSLGVIPESIISLKVNTQVTRSPCMLFNCNVCARVFTGTGLLGH</sequence>
<dbReference type="STRING" id="109280.ENSHCOP00000003502"/>
<evidence type="ECO:0000256" key="8">
    <source>
        <dbReference type="ARBA" id="ARBA00022737"/>
    </source>
</evidence>
<keyword evidence="18" id="KW-1185">Reference proteome</keyword>
<evidence type="ECO:0000256" key="14">
    <source>
        <dbReference type="SAM" id="MobiDB-lite"/>
    </source>
</evidence>
<feature type="domain" description="DUSP" evidence="16">
    <location>
        <begin position="437"/>
        <end position="531"/>
    </location>
</feature>
<keyword evidence="9" id="KW-0833">Ubl conjugation pathway</keyword>
<keyword evidence="8" id="KW-0677">Repeat</keyword>
<dbReference type="CDD" id="cd01795">
    <property type="entry name" value="Ubl_USP48"/>
    <property type="match status" value="1"/>
</dbReference>
<evidence type="ECO:0000313" key="18">
    <source>
        <dbReference type="Proteomes" id="UP000264820"/>
    </source>
</evidence>
<evidence type="ECO:0000256" key="5">
    <source>
        <dbReference type="ARBA" id="ARBA00012759"/>
    </source>
</evidence>
<dbReference type="InterPro" id="IPR035927">
    <property type="entry name" value="DUSP-like_sf"/>
</dbReference>
<evidence type="ECO:0000259" key="15">
    <source>
        <dbReference type="PROSITE" id="PS50235"/>
    </source>
</evidence>
<evidence type="ECO:0000256" key="6">
    <source>
        <dbReference type="ARBA" id="ARBA00022490"/>
    </source>
</evidence>
<dbReference type="EC" id="3.4.19.12" evidence="5"/>
<reference evidence="17" key="2">
    <citation type="submission" date="2025-09" db="UniProtKB">
        <authorList>
            <consortium name="Ensembl"/>
        </authorList>
    </citation>
    <scope>IDENTIFICATION</scope>
</reference>
<evidence type="ECO:0000256" key="4">
    <source>
        <dbReference type="ARBA" id="ARBA00009085"/>
    </source>
</evidence>
<keyword evidence="10" id="KW-0378">Hydrolase</keyword>
<dbReference type="PROSITE" id="PS00973">
    <property type="entry name" value="USP_2"/>
    <property type="match status" value="1"/>
</dbReference>
<dbReference type="AlphaFoldDB" id="A0A3Q2XI85"/>
<dbReference type="InterPro" id="IPR018200">
    <property type="entry name" value="USP_CS"/>
</dbReference>
<evidence type="ECO:0000256" key="1">
    <source>
        <dbReference type="ARBA" id="ARBA00000707"/>
    </source>
</evidence>
<dbReference type="Pfam" id="PF00443">
    <property type="entry name" value="UCH"/>
    <property type="match status" value="1"/>
</dbReference>
<dbReference type="GO" id="GO:0004197">
    <property type="term" value="F:cysteine-type endopeptidase activity"/>
    <property type="evidence" value="ECO:0007669"/>
    <property type="project" value="InterPro"/>
</dbReference>
<feature type="domain" description="USP" evidence="15">
    <location>
        <begin position="89"/>
        <end position="403"/>
    </location>
</feature>
<comment type="subcellular location">
    <subcellularLocation>
        <location evidence="3">Cytoplasm</location>
    </subcellularLocation>
    <subcellularLocation>
        <location evidence="2">Nucleus</location>
    </subcellularLocation>
</comment>
<evidence type="ECO:0000313" key="17">
    <source>
        <dbReference type="Ensembl" id="ENSHCOP00000003502.1"/>
    </source>
</evidence>
<dbReference type="SUPFAM" id="SSF54001">
    <property type="entry name" value="Cysteine proteinases"/>
    <property type="match status" value="1"/>
</dbReference>
<dbReference type="InterPro" id="IPR050164">
    <property type="entry name" value="Peptidase_C19"/>
</dbReference>
<dbReference type="Proteomes" id="UP000264820">
    <property type="component" value="Unplaced"/>
</dbReference>
<dbReference type="PROSITE" id="PS50235">
    <property type="entry name" value="USP_3"/>
    <property type="match status" value="1"/>
</dbReference>
<evidence type="ECO:0000256" key="7">
    <source>
        <dbReference type="ARBA" id="ARBA00022670"/>
    </source>
</evidence>
<dbReference type="GO" id="GO:0004843">
    <property type="term" value="F:cysteine-type deubiquitinase activity"/>
    <property type="evidence" value="ECO:0007669"/>
    <property type="project" value="UniProtKB-EC"/>
</dbReference>
<dbReference type="InterPro" id="IPR038765">
    <property type="entry name" value="Papain-like_cys_pep_sf"/>
</dbReference>
<evidence type="ECO:0000256" key="3">
    <source>
        <dbReference type="ARBA" id="ARBA00004496"/>
    </source>
</evidence>
<evidence type="ECO:0000259" key="16">
    <source>
        <dbReference type="PROSITE" id="PS51283"/>
    </source>
</evidence>
<evidence type="ECO:0000256" key="9">
    <source>
        <dbReference type="ARBA" id="ARBA00022786"/>
    </source>
</evidence>
<dbReference type="Ensembl" id="ENSHCOT00000008620.1">
    <property type="protein sequence ID" value="ENSHCOP00000003502.1"/>
    <property type="gene ID" value="ENSHCOG00000004889.1"/>
</dbReference>
<dbReference type="PROSITE" id="PS51283">
    <property type="entry name" value="DUSP"/>
    <property type="match status" value="1"/>
</dbReference>
<dbReference type="GO" id="GO:0005634">
    <property type="term" value="C:nucleus"/>
    <property type="evidence" value="ECO:0007669"/>
    <property type="project" value="UniProtKB-SubCell"/>
</dbReference>
<dbReference type="Gene3D" id="3.30.2230.10">
    <property type="entry name" value="DUSP-like"/>
    <property type="match status" value="1"/>
</dbReference>
<dbReference type="CDD" id="cd02668">
    <property type="entry name" value="Peptidase_C19L"/>
    <property type="match status" value="1"/>
</dbReference>
<dbReference type="InterPro" id="IPR044743">
    <property type="entry name" value="Ubl_USP48"/>
</dbReference>
<dbReference type="FunFam" id="3.90.70.10:FF:000029">
    <property type="entry name" value="ubiquitin carboxyl-terminal hydrolase 48 isoform X1"/>
    <property type="match status" value="1"/>
</dbReference>
<dbReference type="GO" id="GO:0006508">
    <property type="term" value="P:proteolysis"/>
    <property type="evidence" value="ECO:0007669"/>
    <property type="project" value="UniProtKB-KW"/>
</dbReference>
<dbReference type="Pfam" id="PF06337">
    <property type="entry name" value="DUSP"/>
    <property type="match status" value="1"/>
</dbReference>
<dbReference type="InterPro" id="IPR001394">
    <property type="entry name" value="Peptidase_C19_UCH"/>
</dbReference>
<dbReference type="SUPFAM" id="SSF143791">
    <property type="entry name" value="DUSP-like"/>
    <property type="match status" value="1"/>
</dbReference>
<accession>A0A3Q2XI85</accession>
<organism evidence="17 18">
    <name type="scientific">Hippocampus comes</name>
    <name type="common">Tiger tail seahorse</name>
    <dbReference type="NCBI Taxonomy" id="109280"/>
    <lineage>
        <taxon>Eukaryota</taxon>
        <taxon>Metazoa</taxon>
        <taxon>Chordata</taxon>
        <taxon>Craniata</taxon>
        <taxon>Vertebrata</taxon>
        <taxon>Euteleostomi</taxon>
        <taxon>Actinopterygii</taxon>
        <taxon>Neopterygii</taxon>
        <taxon>Teleostei</taxon>
        <taxon>Neoteleostei</taxon>
        <taxon>Acanthomorphata</taxon>
        <taxon>Syngnathiaria</taxon>
        <taxon>Syngnathiformes</taxon>
        <taxon>Syngnathoidei</taxon>
        <taxon>Syngnathidae</taxon>
        <taxon>Hippocampus</taxon>
    </lineage>
</organism>
<proteinExistence type="inferred from homology"/>
<dbReference type="InterPro" id="IPR033841">
    <property type="entry name" value="Pep_USP48"/>
</dbReference>
<keyword evidence="11" id="KW-0788">Thiol protease</keyword>
<dbReference type="PANTHER" id="PTHR24006">
    <property type="entry name" value="UBIQUITIN CARBOXYL-TERMINAL HYDROLASE"/>
    <property type="match status" value="1"/>
</dbReference>
<evidence type="ECO:0000256" key="2">
    <source>
        <dbReference type="ARBA" id="ARBA00004123"/>
    </source>
</evidence>
<feature type="region of interest" description="Disordered" evidence="14">
    <location>
        <begin position="855"/>
        <end position="876"/>
    </location>
</feature>
<dbReference type="GO" id="GO:0016579">
    <property type="term" value="P:protein deubiquitination"/>
    <property type="evidence" value="ECO:0007669"/>
    <property type="project" value="InterPro"/>
</dbReference>
<dbReference type="InterPro" id="IPR028889">
    <property type="entry name" value="USP"/>
</dbReference>
<feature type="region of interest" description="Disordered" evidence="14">
    <location>
        <begin position="587"/>
        <end position="616"/>
    </location>
</feature>
<dbReference type="Gene3D" id="3.90.70.10">
    <property type="entry name" value="Cysteine proteinases"/>
    <property type="match status" value="1"/>
</dbReference>
<protein>
    <recommendedName>
        <fullName evidence="13">Ubiquitin carboxyl-terminal hydrolase 48</fullName>
        <ecNumber evidence="5">3.4.19.12</ecNumber>
    </recommendedName>
</protein>
<dbReference type="PANTHER" id="PTHR24006:SF722">
    <property type="entry name" value="UBIQUITIN CARBOXYL-TERMINAL HYDROLASE 48"/>
    <property type="match status" value="1"/>
</dbReference>
<dbReference type="InterPro" id="IPR006615">
    <property type="entry name" value="Pept_C19_DUSP"/>
</dbReference>
<evidence type="ECO:0000256" key="13">
    <source>
        <dbReference type="ARBA" id="ARBA00035173"/>
    </source>
</evidence>
<evidence type="ECO:0000256" key="12">
    <source>
        <dbReference type="ARBA" id="ARBA00023242"/>
    </source>
</evidence>
<keyword evidence="12" id="KW-0539">Nucleus</keyword>